<evidence type="ECO:0000256" key="9">
    <source>
        <dbReference type="ARBA" id="ARBA00023242"/>
    </source>
</evidence>
<comment type="similarity">
    <text evidence="2">Belongs to the XPF family.</text>
</comment>
<dbReference type="AlphaFoldDB" id="A0A7J7IWU0"/>
<keyword evidence="9" id="KW-0539">Nucleus</keyword>
<keyword evidence="14" id="KW-1185">Reference proteome</keyword>
<feature type="region of interest" description="Disordered" evidence="11">
    <location>
        <begin position="421"/>
        <end position="469"/>
    </location>
</feature>
<dbReference type="OrthoDB" id="361020at2759"/>
<dbReference type="InterPro" id="IPR010994">
    <property type="entry name" value="RuvA_2-like"/>
</dbReference>
<proteinExistence type="inferred from homology"/>
<feature type="domain" description="ERCC4" evidence="12">
    <location>
        <begin position="638"/>
        <end position="718"/>
    </location>
</feature>
<evidence type="ECO:0000256" key="6">
    <source>
        <dbReference type="ARBA" id="ARBA00022801"/>
    </source>
</evidence>
<dbReference type="Gene3D" id="3.40.50.10130">
    <property type="match status" value="1"/>
</dbReference>
<dbReference type="SMART" id="SM00891">
    <property type="entry name" value="ERCC4"/>
    <property type="match status" value="1"/>
</dbReference>
<dbReference type="PANTHER" id="PTHR10150:SF0">
    <property type="entry name" value="DNA REPAIR ENDONUCLEASE XPF"/>
    <property type="match status" value="1"/>
</dbReference>
<comment type="subcellular location">
    <subcellularLocation>
        <location evidence="1">Nucleus</location>
    </subcellularLocation>
</comment>
<keyword evidence="7" id="KW-0238">DNA-binding</keyword>
<dbReference type="SUPFAM" id="SSF47781">
    <property type="entry name" value="RuvA domain 2-like"/>
    <property type="match status" value="1"/>
</dbReference>
<evidence type="ECO:0000259" key="12">
    <source>
        <dbReference type="SMART" id="SM00891"/>
    </source>
</evidence>
<evidence type="ECO:0000256" key="8">
    <source>
        <dbReference type="ARBA" id="ARBA00023204"/>
    </source>
</evidence>
<organism evidence="13 14">
    <name type="scientific">Bugula neritina</name>
    <name type="common">Brown bryozoan</name>
    <name type="synonym">Sertularia neritina</name>
    <dbReference type="NCBI Taxonomy" id="10212"/>
    <lineage>
        <taxon>Eukaryota</taxon>
        <taxon>Metazoa</taxon>
        <taxon>Spiralia</taxon>
        <taxon>Lophotrochozoa</taxon>
        <taxon>Bryozoa</taxon>
        <taxon>Gymnolaemata</taxon>
        <taxon>Cheilostomatida</taxon>
        <taxon>Flustrina</taxon>
        <taxon>Buguloidea</taxon>
        <taxon>Bugulidae</taxon>
        <taxon>Bugula</taxon>
    </lineage>
</organism>
<dbReference type="GO" id="GO:1901255">
    <property type="term" value="P:nucleotide-excision repair involved in interstrand cross-link repair"/>
    <property type="evidence" value="ECO:0007669"/>
    <property type="project" value="TreeGrafter"/>
</dbReference>
<dbReference type="PANTHER" id="PTHR10150">
    <property type="entry name" value="DNA REPAIR ENDONUCLEASE XPF"/>
    <property type="match status" value="1"/>
</dbReference>
<dbReference type="GO" id="GO:0003684">
    <property type="term" value="F:damaged DNA binding"/>
    <property type="evidence" value="ECO:0007669"/>
    <property type="project" value="TreeGrafter"/>
</dbReference>
<protein>
    <recommendedName>
        <fullName evidence="10">DNA repair endonuclease XPF</fullName>
    </recommendedName>
</protein>
<dbReference type="Pfam" id="PF02732">
    <property type="entry name" value="ERCC4"/>
    <property type="match status" value="1"/>
</dbReference>
<evidence type="ECO:0000256" key="3">
    <source>
        <dbReference type="ARBA" id="ARBA00022722"/>
    </source>
</evidence>
<accession>A0A7J7IWU0</accession>
<dbReference type="Gene3D" id="1.10.150.20">
    <property type="entry name" value="5' to 3' exonuclease, C-terminal subdomain"/>
    <property type="match status" value="1"/>
</dbReference>
<reference evidence="13" key="1">
    <citation type="submission" date="2020-06" db="EMBL/GenBank/DDBJ databases">
        <title>Draft genome of Bugula neritina, a colonial animal packing powerful symbionts and potential medicines.</title>
        <authorList>
            <person name="Rayko M."/>
        </authorList>
    </citation>
    <scope>NUCLEOTIDE SEQUENCE [LARGE SCALE GENOMIC DNA]</scope>
    <source>
        <strain evidence="13">Kwan_BN1</strain>
    </source>
</reference>
<dbReference type="GO" id="GO:0003697">
    <property type="term" value="F:single-stranded DNA binding"/>
    <property type="evidence" value="ECO:0007669"/>
    <property type="project" value="TreeGrafter"/>
</dbReference>
<evidence type="ECO:0000256" key="5">
    <source>
        <dbReference type="ARBA" id="ARBA00022763"/>
    </source>
</evidence>
<dbReference type="FunFam" id="3.40.50.10130:FF:000002">
    <property type="entry name" value="DNA repair endonuclease XPF"/>
    <property type="match status" value="1"/>
</dbReference>
<gene>
    <name evidence="13" type="ORF">EB796_023980</name>
</gene>
<dbReference type="InterPro" id="IPR006166">
    <property type="entry name" value="ERCC4_domain"/>
</dbReference>
<evidence type="ECO:0000313" key="14">
    <source>
        <dbReference type="Proteomes" id="UP000593567"/>
    </source>
</evidence>
<dbReference type="GO" id="GO:0000724">
    <property type="term" value="P:double-strand break repair via homologous recombination"/>
    <property type="evidence" value="ECO:0007669"/>
    <property type="project" value="TreeGrafter"/>
</dbReference>
<feature type="region of interest" description="Disordered" evidence="11">
    <location>
        <begin position="865"/>
        <end position="884"/>
    </location>
</feature>
<feature type="compositionally biased region" description="Polar residues" evidence="11">
    <location>
        <begin position="455"/>
        <end position="469"/>
    </location>
</feature>
<evidence type="ECO:0000256" key="2">
    <source>
        <dbReference type="ARBA" id="ARBA00010015"/>
    </source>
</evidence>
<keyword evidence="3" id="KW-0540">Nuclease</keyword>
<feature type="compositionally biased region" description="Basic and acidic residues" evidence="11">
    <location>
        <begin position="421"/>
        <end position="436"/>
    </location>
</feature>
<dbReference type="CDD" id="cd20078">
    <property type="entry name" value="XPF_nuclease_XPF_euk"/>
    <property type="match status" value="1"/>
</dbReference>
<dbReference type="InterPro" id="IPR011335">
    <property type="entry name" value="Restrct_endonuc-II-like"/>
</dbReference>
<evidence type="ECO:0000256" key="4">
    <source>
        <dbReference type="ARBA" id="ARBA00022759"/>
    </source>
</evidence>
<comment type="caution">
    <text evidence="13">The sequence shown here is derived from an EMBL/GenBank/DDBJ whole genome shotgun (WGS) entry which is preliminary data.</text>
</comment>
<dbReference type="EMBL" id="VXIV02003366">
    <property type="protein sequence ID" value="KAF6017698.1"/>
    <property type="molecule type" value="Genomic_DNA"/>
</dbReference>
<keyword evidence="4" id="KW-0255">Endonuclease</keyword>
<evidence type="ECO:0000256" key="11">
    <source>
        <dbReference type="SAM" id="MobiDB-lite"/>
    </source>
</evidence>
<keyword evidence="5" id="KW-0227">DNA damage</keyword>
<dbReference type="GO" id="GO:0000110">
    <property type="term" value="C:nucleotide-excision repair factor 1 complex"/>
    <property type="evidence" value="ECO:0007669"/>
    <property type="project" value="TreeGrafter"/>
</dbReference>
<dbReference type="InterPro" id="IPR047520">
    <property type="entry name" value="XPF_nuclease"/>
</dbReference>
<dbReference type="GO" id="GO:0000014">
    <property type="term" value="F:single-stranded DNA endodeoxyribonuclease activity"/>
    <property type="evidence" value="ECO:0007669"/>
    <property type="project" value="TreeGrafter"/>
</dbReference>
<dbReference type="Proteomes" id="UP000593567">
    <property type="component" value="Unassembled WGS sequence"/>
</dbReference>
<evidence type="ECO:0000256" key="7">
    <source>
        <dbReference type="ARBA" id="ARBA00023125"/>
    </source>
</evidence>
<evidence type="ECO:0000313" key="13">
    <source>
        <dbReference type="EMBL" id="KAF6017698.1"/>
    </source>
</evidence>
<keyword evidence="6" id="KW-0378">Hydrolase</keyword>
<dbReference type="SUPFAM" id="SSF52980">
    <property type="entry name" value="Restriction endonuclease-like"/>
    <property type="match status" value="1"/>
</dbReference>
<keyword evidence="8" id="KW-0234">DNA repair</keyword>
<evidence type="ECO:0000256" key="10">
    <source>
        <dbReference type="ARBA" id="ARBA00072370"/>
    </source>
</evidence>
<sequence>MLLEYEKQIFADLLEHDGLLVLARGLGIYRIIEALMKAFCHPASLVLVLNASVYEEEYYFERLQLAGVEQMPKVINSEISRDERVGVYMKGGVLFVSNRILVMDLLTEKIPCHLVTGIIVCNAHRVKEAGLEAFILRLFRQKNKDGFIKAFSDHPVTFIDGYCQAEKVMRALFLRKLFLYPRFQASVKDALERSQPEVIELGVPCSPAMKGCQMALLELINLCIKELKLCNPTLDLESVTYENLISTAFDATVRIQLDPMWHQLTSKTKQLIADLKTLRELLRSLTHYDCVTFYSMVRSIKSNEKKFLDNAGWLYTDAADKLYMFAKERAHGKIEEQAKNLSRIKDKKIVLSERNPKWEALTEVLKEISDTEETLRSGDQKHSSVARVLVAVDSQSTCSQLKDYILHGATNVLSGLLARLDEPKQRDESNGNKNSEDDGDQTSTKPSKGKRQKTAENQTTLTQLARGETTSKSTCKEEICDDKVMEDRGLQVVDSASCASVLTNQQTALLALRINNDQNALIRALDVIQPRYVILFDTDISYIRQLEIFKACRPGVQFRVYIMMFTGSSEEQRFLTSIRKEKVAFEELIRQKAAMIIPEDRDGKIVEDQNEQRAAVAANQTVTSRKGGLQPKESQDSKVIVDMREFRSDLPFLIHKLGVGLEPVTLEVGDYILTQDICVERKSVSDLIGSLNNGRLYNQCVAMSRYYKRPVLLIEFDPTKPFALQKNFNLQQEISINDVQSRLALLTLHFPKLRILWCQSSHSTADLFVNLKKGSTEPAVDKAMTVTSTEDIIRDAKYNIAAHDLLMKLPCVTTKNVSLLADNVNSIQDLCRLSQKDLENTMSNKQYAQSINLFLNIEYTPEKSEPVRVDQYPTKQSRKIAKRK</sequence>
<evidence type="ECO:0000256" key="1">
    <source>
        <dbReference type="ARBA" id="ARBA00004123"/>
    </source>
</evidence>
<dbReference type="GO" id="GO:0000712">
    <property type="term" value="P:resolution of meiotic recombination intermediates"/>
    <property type="evidence" value="ECO:0007669"/>
    <property type="project" value="TreeGrafter"/>
</dbReference>
<name>A0A7J7IWU0_BUGNE</name>